<evidence type="ECO:0000256" key="3">
    <source>
        <dbReference type="ARBA" id="ARBA00022833"/>
    </source>
</evidence>
<dbReference type="InterPro" id="IPR006612">
    <property type="entry name" value="THAP_Znf"/>
</dbReference>
<dbReference type="PROSITE" id="PS50950">
    <property type="entry name" value="ZF_THAP"/>
    <property type="match status" value="1"/>
</dbReference>
<protein>
    <recommendedName>
        <fullName evidence="7">THAP-type domain-containing protein</fullName>
    </recommendedName>
</protein>
<dbReference type="PANTHER" id="PTHR46927:SF3">
    <property type="entry name" value="THAP-TYPE DOMAIN-CONTAINING PROTEIN"/>
    <property type="match status" value="1"/>
</dbReference>
<evidence type="ECO:0000313" key="9">
    <source>
        <dbReference type="Proteomes" id="UP001162164"/>
    </source>
</evidence>
<comment type="caution">
    <text evidence="8">The sequence shown here is derived from an EMBL/GenBank/DDBJ whole genome shotgun (WGS) entry which is preliminary data.</text>
</comment>
<keyword evidence="2 5" id="KW-0863">Zinc-finger</keyword>
<keyword evidence="1" id="KW-0479">Metal-binding</keyword>
<dbReference type="Proteomes" id="UP001162164">
    <property type="component" value="Unassembled WGS sequence"/>
</dbReference>
<keyword evidence="3" id="KW-0862">Zinc</keyword>
<keyword evidence="9" id="KW-1185">Reference proteome</keyword>
<sequence length="163" mass="18820">MLVVYRYFFVCFSLLKMSCAVKNCKNTKRFRPEGIHFHRFPKGQLLHLWKSALGLDKNWQRSANKYVCSKHFKDSGLNIPSDGVVKICNTAEIFIKRMLLITNKPIAQQYYDKIDVLFPSFKAHFFATAIVEENHGYALIKAIRPEDGHLLGPKLVVSILVKF</sequence>
<dbReference type="Gene3D" id="6.20.210.20">
    <property type="entry name" value="THAP domain"/>
    <property type="match status" value="1"/>
</dbReference>
<feature type="signal peptide" evidence="6">
    <location>
        <begin position="1"/>
        <end position="20"/>
    </location>
</feature>
<evidence type="ECO:0000256" key="2">
    <source>
        <dbReference type="ARBA" id="ARBA00022771"/>
    </source>
</evidence>
<dbReference type="Pfam" id="PF05485">
    <property type="entry name" value="THAP"/>
    <property type="match status" value="1"/>
</dbReference>
<dbReference type="EMBL" id="JAPWTJ010000931">
    <property type="protein sequence ID" value="KAJ8974788.1"/>
    <property type="molecule type" value="Genomic_DNA"/>
</dbReference>
<evidence type="ECO:0000256" key="4">
    <source>
        <dbReference type="ARBA" id="ARBA00023125"/>
    </source>
</evidence>
<feature type="domain" description="THAP-type" evidence="7">
    <location>
        <begin position="15"/>
        <end position="108"/>
    </location>
</feature>
<dbReference type="InterPro" id="IPR052224">
    <property type="entry name" value="THAP_domain_protein"/>
</dbReference>
<dbReference type="InterPro" id="IPR038441">
    <property type="entry name" value="THAP_Znf_sf"/>
</dbReference>
<gene>
    <name evidence="8" type="ORF">NQ317_017438</name>
</gene>
<proteinExistence type="predicted"/>
<dbReference type="SMART" id="SM00980">
    <property type="entry name" value="THAP"/>
    <property type="match status" value="1"/>
</dbReference>
<reference evidence="8" key="1">
    <citation type="journal article" date="2023" name="Insect Mol. Biol.">
        <title>Genome sequencing provides insights into the evolution of gene families encoding plant cell wall-degrading enzymes in longhorned beetles.</title>
        <authorList>
            <person name="Shin N.R."/>
            <person name="Okamura Y."/>
            <person name="Kirsch R."/>
            <person name="Pauchet Y."/>
        </authorList>
    </citation>
    <scope>NUCLEOTIDE SEQUENCE</scope>
    <source>
        <strain evidence="8">MMC_N1</strain>
    </source>
</reference>
<evidence type="ECO:0000313" key="8">
    <source>
        <dbReference type="EMBL" id="KAJ8974788.1"/>
    </source>
</evidence>
<organism evidence="8 9">
    <name type="scientific">Molorchus minor</name>
    <dbReference type="NCBI Taxonomy" id="1323400"/>
    <lineage>
        <taxon>Eukaryota</taxon>
        <taxon>Metazoa</taxon>
        <taxon>Ecdysozoa</taxon>
        <taxon>Arthropoda</taxon>
        <taxon>Hexapoda</taxon>
        <taxon>Insecta</taxon>
        <taxon>Pterygota</taxon>
        <taxon>Neoptera</taxon>
        <taxon>Endopterygota</taxon>
        <taxon>Coleoptera</taxon>
        <taxon>Polyphaga</taxon>
        <taxon>Cucujiformia</taxon>
        <taxon>Chrysomeloidea</taxon>
        <taxon>Cerambycidae</taxon>
        <taxon>Lamiinae</taxon>
        <taxon>Monochamini</taxon>
        <taxon>Molorchus</taxon>
    </lineage>
</organism>
<keyword evidence="4 5" id="KW-0238">DNA-binding</keyword>
<evidence type="ECO:0000256" key="1">
    <source>
        <dbReference type="ARBA" id="ARBA00022723"/>
    </source>
</evidence>
<accession>A0ABQ9J9Z5</accession>
<feature type="chain" id="PRO_5045908135" description="THAP-type domain-containing protein" evidence="6">
    <location>
        <begin position="21"/>
        <end position="163"/>
    </location>
</feature>
<name>A0ABQ9J9Z5_9CUCU</name>
<evidence type="ECO:0000256" key="5">
    <source>
        <dbReference type="PROSITE-ProRule" id="PRU00309"/>
    </source>
</evidence>
<keyword evidence="6" id="KW-0732">Signal</keyword>
<dbReference type="SUPFAM" id="SSF57716">
    <property type="entry name" value="Glucocorticoid receptor-like (DNA-binding domain)"/>
    <property type="match status" value="1"/>
</dbReference>
<evidence type="ECO:0000256" key="6">
    <source>
        <dbReference type="SAM" id="SignalP"/>
    </source>
</evidence>
<evidence type="ECO:0000259" key="7">
    <source>
        <dbReference type="PROSITE" id="PS50950"/>
    </source>
</evidence>
<dbReference type="PANTHER" id="PTHR46927">
    <property type="entry name" value="AGAP005574-PA"/>
    <property type="match status" value="1"/>
</dbReference>